<name>A0ACA9R3U5_9GLOM</name>
<evidence type="ECO:0000313" key="2">
    <source>
        <dbReference type="Proteomes" id="UP000789702"/>
    </source>
</evidence>
<feature type="non-terminal residue" evidence="1">
    <location>
        <position position="1"/>
    </location>
</feature>
<dbReference type="Proteomes" id="UP000789702">
    <property type="component" value="Unassembled WGS sequence"/>
</dbReference>
<dbReference type="EMBL" id="CAJVPU010059706">
    <property type="protein sequence ID" value="CAG8775813.1"/>
    <property type="molecule type" value="Genomic_DNA"/>
</dbReference>
<accession>A0ACA9R3U5</accession>
<sequence length="60" mass="6842">CGTFTTSAIIIKIFNCCCFNFTTKVLNAFLYPVTHFIKDPVEFDDHIENDDCMDDENASL</sequence>
<keyword evidence="2" id="KW-1185">Reference proteome</keyword>
<protein>
    <submittedName>
        <fullName evidence="1">2412_t:CDS:1</fullName>
    </submittedName>
</protein>
<organism evidence="1 2">
    <name type="scientific">Dentiscutata heterogama</name>
    <dbReference type="NCBI Taxonomy" id="1316150"/>
    <lineage>
        <taxon>Eukaryota</taxon>
        <taxon>Fungi</taxon>
        <taxon>Fungi incertae sedis</taxon>
        <taxon>Mucoromycota</taxon>
        <taxon>Glomeromycotina</taxon>
        <taxon>Glomeromycetes</taxon>
        <taxon>Diversisporales</taxon>
        <taxon>Gigasporaceae</taxon>
        <taxon>Dentiscutata</taxon>
    </lineage>
</organism>
<feature type="non-terminal residue" evidence="1">
    <location>
        <position position="60"/>
    </location>
</feature>
<gene>
    <name evidence="1" type="ORF">DHETER_LOCUS16110</name>
</gene>
<evidence type="ECO:0000313" key="1">
    <source>
        <dbReference type="EMBL" id="CAG8775813.1"/>
    </source>
</evidence>
<comment type="caution">
    <text evidence="1">The sequence shown here is derived from an EMBL/GenBank/DDBJ whole genome shotgun (WGS) entry which is preliminary data.</text>
</comment>
<reference evidence="1" key="1">
    <citation type="submission" date="2021-06" db="EMBL/GenBank/DDBJ databases">
        <authorList>
            <person name="Kallberg Y."/>
            <person name="Tangrot J."/>
            <person name="Rosling A."/>
        </authorList>
    </citation>
    <scope>NUCLEOTIDE SEQUENCE</scope>
    <source>
        <strain evidence="1">IL203A</strain>
    </source>
</reference>
<proteinExistence type="predicted"/>